<dbReference type="PANTHER" id="PTHR36452">
    <property type="entry name" value="CHROMOSOME 12, WHOLE GENOME SHOTGUN SEQUENCE"/>
    <property type="match status" value="1"/>
</dbReference>
<gene>
    <name evidence="1" type="ORF">ATK36_1302</name>
</gene>
<dbReference type="EMBL" id="PDJK01000002">
    <property type="protein sequence ID" value="PFG46330.1"/>
    <property type="molecule type" value="Genomic_DNA"/>
</dbReference>
<reference evidence="1 2" key="1">
    <citation type="submission" date="2017-10" db="EMBL/GenBank/DDBJ databases">
        <title>Sequencing the genomes of 1000 actinobacteria strains.</title>
        <authorList>
            <person name="Klenk H.-P."/>
        </authorList>
    </citation>
    <scope>NUCLEOTIDE SEQUENCE [LARGE SCALE GENOMIC DNA]</scope>
    <source>
        <strain evidence="1 2">DSM 46092</strain>
    </source>
</reference>
<dbReference type="NCBIfam" id="TIGR02453">
    <property type="entry name" value="TIGR02453 family protein"/>
    <property type="match status" value="1"/>
</dbReference>
<name>A0A2A9F765_9PSEU</name>
<dbReference type="Proteomes" id="UP000243542">
    <property type="component" value="Unassembled WGS sequence"/>
</dbReference>
<dbReference type="AlphaFoldDB" id="A0A2A9F765"/>
<dbReference type="PIRSF" id="PIRSF028451">
    <property type="entry name" value="UCP028451"/>
    <property type="match status" value="1"/>
</dbReference>
<evidence type="ECO:0000313" key="2">
    <source>
        <dbReference type="Proteomes" id="UP000243542"/>
    </source>
</evidence>
<keyword evidence="2" id="KW-1185">Reference proteome</keyword>
<comment type="caution">
    <text evidence="1">The sequence shown here is derived from an EMBL/GenBank/DDBJ whole genome shotgun (WGS) entry which is preliminary data.</text>
</comment>
<organism evidence="1 2">
    <name type="scientific">Amycolatopsis sulphurea</name>
    <dbReference type="NCBI Taxonomy" id="76022"/>
    <lineage>
        <taxon>Bacteria</taxon>
        <taxon>Bacillati</taxon>
        <taxon>Actinomycetota</taxon>
        <taxon>Actinomycetes</taxon>
        <taxon>Pseudonocardiales</taxon>
        <taxon>Pseudonocardiaceae</taxon>
        <taxon>Amycolatopsis</taxon>
    </lineage>
</organism>
<dbReference type="InterPro" id="IPR012808">
    <property type="entry name" value="CHP02453"/>
</dbReference>
<dbReference type="InterPro" id="IPR015996">
    <property type="entry name" value="UCP028451"/>
</dbReference>
<accession>A0A2A9F765</accession>
<proteinExistence type="predicted"/>
<protein>
    <submittedName>
        <fullName evidence="1">Uncharacterized protein (TIGR02453 family)</fullName>
    </submittedName>
</protein>
<evidence type="ECO:0000313" key="1">
    <source>
        <dbReference type="EMBL" id="PFG46330.1"/>
    </source>
</evidence>
<dbReference type="PANTHER" id="PTHR36452:SF1">
    <property type="entry name" value="DUF2461 DOMAIN-CONTAINING PROTEIN"/>
    <property type="match status" value="1"/>
</dbReference>
<dbReference type="Pfam" id="PF09365">
    <property type="entry name" value="DUF2461"/>
    <property type="match status" value="1"/>
</dbReference>
<sequence>MKGPFTDSESVKGPFTVLSVPRVIVRQVRFSGFGEHAVEFYDGLLADNSKPYWDDHVAIYREHVRAPMEALLGELQAEFGEGFGAGKVFRPYRDVRFARDKTPYKTHCGGVIEAGRGGGAYYVEVGPAGLRVGGGCFHLAPDQLARFRTAVDTELHGPELAGMLTTLRKQGWEILGDRLKSRPRGYAEDHPRLDLLRYRSVYAARAWAPDDFLHERAALDRVRKHWRQVRRFNEWARDHVGPSERPRR</sequence>